<evidence type="ECO:0000313" key="2">
    <source>
        <dbReference type="EMBL" id="PWJ20409.1"/>
    </source>
</evidence>
<dbReference type="InterPro" id="IPR032710">
    <property type="entry name" value="NTF2-like_dom_sf"/>
</dbReference>
<dbReference type="SUPFAM" id="SSF54427">
    <property type="entry name" value="NTF2-like"/>
    <property type="match status" value="1"/>
</dbReference>
<proteinExistence type="predicted"/>
<organism evidence="3 5">
    <name type="scientific">Jannaschia seohaensis</name>
    <dbReference type="NCBI Taxonomy" id="475081"/>
    <lineage>
        <taxon>Bacteria</taxon>
        <taxon>Pseudomonadati</taxon>
        <taxon>Pseudomonadota</taxon>
        <taxon>Alphaproteobacteria</taxon>
        <taxon>Rhodobacterales</taxon>
        <taxon>Roseobacteraceae</taxon>
        <taxon>Jannaschia</taxon>
    </lineage>
</organism>
<dbReference type="RefSeq" id="WP_170125377.1">
    <property type="nucleotide sequence ID" value="NZ_QGDJ01000003.1"/>
</dbReference>
<accession>A0A2Y9AK11</accession>
<dbReference type="EMBL" id="UETC01000003">
    <property type="protein sequence ID" value="SSA44485.1"/>
    <property type="molecule type" value="Genomic_DNA"/>
</dbReference>
<sequence>MSEIHLKAETFLNAYIGAFEAFDAERIASFYNAPCVTMRGDGEVMAFATQAETSDFFAVVVPKYQHDGMTSFAFDDLEVAGLGAASARLTCRWRMLRKDGSVIRAWRQTYVITRRDDEWAILCSLMHQ</sequence>
<evidence type="ECO:0000313" key="4">
    <source>
        <dbReference type="Proteomes" id="UP000245839"/>
    </source>
</evidence>
<keyword evidence="4" id="KW-1185">Reference proteome</keyword>
<evidence type="ECO:0000313" key="5">
    <source>
        <dbReference type="Proteomes" id="UP000251571"/>
    </source>
</evidence>
<reference evidence="3 5" key="1">
    <citation type="submission" date="2016-10" db="EMBL/GenBank/DDBJ databases">
        <authorList>
            <person name="Cai Z."/>
        </authorList>
    </citation>
    <scope>NUCLEOTIDE SEQUENCE [LARGE SCALE GENOMIC DNA]</scope>
    <source>
        <strain evidence="3 5">DSM 25227</strain>
    </source>
</reference>
<protein>
    <submittedName>
        <fullName evidence="2">Uncharacterized protein DUF4440</fullName>
    </submittedName>
</protein>
<dbReference type="Gene3D" id="3.10.450.50">
    <property type="match status" value="1"/>
</dbReference>
<evidence type="ECO:0000259" key="1">
    <source>
        <dbReference type="Pfam" id="PF20795"/>
    </source>
</evidence>
<dbReference type="InterPro" id="IPR049219">
    <property type="entry name" value="DUF6841"/>
</dbReference>
<reference evidence="2 4" key="2">
    <citation type="submission" date="2018-03" db="EMBL/GenBank/DDBJ databases">
        <title>Genomic Encyclopedia of Archaeal and Bacterial Type Strains, Phase II (KMG-II): from individual species to whole genera.</title>
        <authorList>
            <person name="Goeker M."/>
        </authorList>
    </citation>
    <scope>NUCLEOTIDE SEQUENCE [LARGE SCALE GENOMIC DNA]</scope>
    <source>
        <strain evidence="2 4">DSM 25227</strain>
    </source>
</reference>
<dbReference type="Proteomes" id="UP000245839">
    <property type="component" value="Unassembled WGS sequence"/>
</dbReference>
<feature type="domain" description="DUF6841" evidence="1">
    <location>
        <begin position="10"/>
        <end position="122"/>
    </location>
</feature>
<evidence type="ECO:0000313" key="3">
    <source>
        <dbReference type="EMBL" id="SSA44485.1"/>
    </source>
</evidence>
<name>A0A2Y9AK11_9RHOB</name>
<dbReference type="AlphaFoldDB" id="A0A2Y9AK11"/>
<gene>
    <name evidence="2" type="ORF">BCF38_103226</name>
    <name evidence="3" type="ORF">SAMN05421539_103226</name>
</gene>
<dbReference type="Pfam" id="PF20795">
    <property type="entry name" value="DUF6841"/>
    <property type="match status" value="1"/>
</dbReference>
<dbReference type="Proteomes" id="UP000251571">
    <property type="component" value="Unassembled WGS sequence"/>
</dbReference>
<dbReference type="EMBL" id="QGDJ01000003">
    <property type="protein sequence ID" value="PWJ20409.1"/>
    <property type="molecule type" value="Genomic_DNA"/>
</dbReference>